<protein>
    <submittedName>
        <fullName evidence="1">(Atlantic silverside) hypothetical protein</fullName>
    </submittedName>
</protein>
<keyword evidence="2" id="KW-1185">Reference proteome</keyword>
<gene>
    <name evidence="1" type="ORF">MMEN_LOCUS1698</name>
</gene>
<evidence type="ECO:0000313" key="1">
    <source>
        <dbReference type="EMBL" id="CAG5864924.1"/>
    </source>
</evidence>
<evidence type="ECO:0000313" key="2">
    <source>
        <dbReference type="Proteomes" id="UP000677803"/>
    </source>
</evidence>
<accession>A0A8S4AE97</accession>
<dbReference type="AlphaFoldDB" id="A0A8S4AE97"/>
<organism evidence="1 2">
    <name type="scientific">Menidia menidia</name>
    <name type="common">Atlantic silverside</name>
    <dbReference type="NCBI Taxonomy" id="238744"/>
    <lineage>
        <taxon>Eukaryota</taxon>
        <taxon>Metazoa</taxon>
        <taxon>Chordata</taxon>
        <taxon>Craniata</taxon>
        <taxon>Vertebrata</taxon>
        <taxon>Euteleostomi</taxon>
        <taxon>Actinopterygii</taxon>
        <taxon>Neopterygii</taxon>
        <taxon>Teleostei</taxon>
        <taxon>Neoteleostei</taxon>
        <taxon>Acanthomorphata</taxon>
        <taxon>Ovalentaria</taxon>
        <taxon>Atherinomorphae</taxon>
        <taxon>Atheriniformes</taxon>
        <taxon>Atherinopsidae</taxon>
        <taxon>Menidiinae</taxon>
        <taxon>Menidia</taxon>
    </lineage>
</organism>
<sequence>MLEVIGDMAAPLAEISAPGKACRGKKALLGTGRPQARLSNGGPERQRMTRMCYYVSHHPVSFVKVVHAFSDLFALVGGSWPSDFIPDRSGD</sequence>
<dbReference type="EMBL" id="CAJRST010000002">
    <property type="protein sequence ID" value="CAG5864924.1"/>
    <property type="molecule type" value="Genomic_DNA"/>
</dbReference>
<name>A0A8S4AE97_9TELE</name>
<comment type="caution">
    <text evidence="1">The sequence shown here is derived from an EMBL/GenBank/DDBJ whole genome shotgun (WGS) entry which is preliminary data.</text>
</comment>
<proteinExistence type="predicted"/>
<reference evidence="1" key="1">
    <citation type="submission" date="2021-05" db="EMBL/GenBank/DDBJ databases">
        <authorList>
            <person name="Tigano A."/>
        </authorList>
    </citation>
    <scope>NUCLEOTIDE SEQUENCE</scope>
</reference>
<dbReference type="Proteomes" id="UP000677803">
    <property type="component" value="Unassembled WGS sequence"/>
</dbReference>